<name>A0A3N4P9K1_9FLAO</name>
<keyword evidence="2" id="KW-0472">Membrane</keyword>
<dbReference type="AlphaFoldDB" id="A0A3N4P9K1"/>
<evidence type="ECO:0000256" key="2">
    <source>
        <dbReference type="SAM" id="Phobius"/>
    </source>
</evidence>
<dbReference type="GO" id="GO:0009103">
    <property type="term" value="P:lipopolysaccharide biosynthetic process"/>
    <property type="evidence" value="ECO:0007669"/>
    <property type="project" value="TreeGrafter"/>
</dbReference>
<dbReference type="InterPro" id="IPR028098">
    <property type="entry name" value="Glyco_trans_4-like_N"/>
</dbReference>
<dbReference type="PANTHER" id="PTHR46401">
    <property type="entry name" value="GLYCOSYLTRANSFERASE WBBK-RELATED"/>
    <property type="match status" value="1"/>
</dbReference>
<comment type="caution">
    <text evidence="5">The sequence shown here is derived from an EMBL/GenBank/DDBJ whole genome shotgun (WGS) entry which is preliminary data.</text>
</comment>
<dbReference type="CDD" id="cd03794">
    <property type="entry name" value="GT4_WbuB-like"/>
    <property type="match status" value="1"/>
</dbReference>
<dbReference type="EMBL" id="RPFJ01000012">
    <property type="protein sequence ID" value="RPD96173.1"/>
    <property type="molecule type" value="Genomic_DNA"/>
</dbReference>
<keyword evidence="6" id="KW-1185">Reference proteome</keyword>
<reference evidence="5 6" key="1">
    <citation type="submission" date="2018-11" db="EMBL/GenBank/DDBJ databases">
        <title>Aureibaculum marinum gen. nov., sp. nov., a member of the family Flavobacteriaceae isolated from the Bohai Sea.</title>
        <authorList>
            <person name="Ji X."/>
        </authorList>
    </citation>
    <scope>NUCLEOTIDE SEQUENCE [LARGE SCALE GENOMIC DNA]</scope>
    <source>
        <strain evidence="5 6">BH-SD17</strain>
    </source>
</reference>
<keyword evidence="2" id="KW-0812">Transmembrane</keyword>
<proteinExistence type="predicted"/>
<dbReference type="RefSeq" id="WP_123898224.1">
    <property type="nucleotide sequence ID" value="NZ_RPFJ01000012.1"/>
</dbReference>
<keyword evidence="1 5" id="KW-0808">Transferase</keyword>
<protein>
    <submittedName>
        <fullName evidence="5">Glycosyltransferase WbuB</fullName>
    </submittedName>
</protein>
<dbReference type="Proteomes" id="UP000270856">
    <property type="component" value="Unassembled WGS sequence"/>
</dbReference>
<dbReference type="Pfam" id="PF13439">
    <property type="entry name" value="Glyco_transf_4"/>
    <property type="match status" value="1"/>
</dbReference>
<dbReference type="Pfam" id="PF00534">
    <property type="entry name" value="Glycos_transf_1"/>
    <property type="match status" value="1"/>
</dbReference>
<feature type="transmembrane region" description="Helical" evidence="2">
    <location>
        <begin position="76"/>
        <end position="95"/>
    </location>
</feature>
<organism evidence="5 6">
    <name type="scientific">Aureibaculum marinum</name>
    <dbReference type="NCBI Taxonomy" id="2487930"/>
    <lineage>
        <taxon>Bacteria</taxon>
        <taxon>Pseudomonadati</taxon>
        <taxon>Bacteroidota</taxon>
        <taxon>Flavobacteriia</taxon>
        <taxon>Flavobacteriales</taxon>
        <taxon>Flavobacteriaceae</taxon>
        <taxon>Aureibaculum</taxon>
    </lineage>
</organism>
<dbReference type="PANTHER" id="PTHR46401:SF2">
    <property type="entry name" value="GLYCOSYLTRANSFERASE WBBK-RELATED"/>
    <property type="match status" value="1"/>
</dbReference>
<evidence type="ECO:0000313" key="5">
    <source>
        <dbReference type="EMBL" id="RPD96173.1"/>
    </source>
</evidence>
<evidence type="ECO:0000259" key="3">
    <source>
        <dbReference type="Pfam" id="PF00534"/>
    </source>
</evidence>
<keyword evidence="2" id="KW-1133">Transmembrane helix</keyword>
<dbReference type="SUPFAM" id="SSF53756">
    <property type="entry name" value="UDP-Glycosyltransferase/glycogen phosphorylase"/>
    <property type="match status" value="1"/>
</dbReference>
<evidence type="ECO:0000259" key="4">
    <source>
        <dbReference type="Pfam" id="PF13439"/>
    </source>
</evidence>
<dbReference type="OrthoDB" id="9811902at2"/>
<dbReference type="GO" id="GO:0016757">
    <property type="term" value="F:glycosyltransferase activity"/>
    <property type="evidence" value="ECO:0007669"/>
    <property type="project" value="InterPro"/>
</dbReference>
<feature type="domain" description="Glycosyl transferase family 1" evidence="3">
    <location>
        <begin position="212"/>
        <end position="371"/>
    </location>
</feature>
<feature type="domain" description="Glycosyltransferase subfamily 4-like N-terminal" evidence="4">
    <location>
        <begin position="19"/>
        <end position="184"/>
    </location>
</feature>
<evidence type="ECO:0000313" key="6">
    <source>
        <dbReference type="Proteomes" id="UP000270856"/>
    </source>
</evidence>
<feature type="transmembrane region" description="Helical" evidence="2">
    <location>
        <begin position="101"/>
        <end position="121"/>
    </location>
</feature>
<accession>A0A3N4P9K1</accession>
<sequence length="398" mass="45278">MRIVYFYQYFTTPKGSYGTRVYEFTKQWVEQGHEVIVVTSVYAKSDLKATKFIENQTIDGIKLKIINVKIDNKQSFLKRIYTFLIYSFFSIYYAFALKCDIVIASSGPITVGVPGLIANIFRRKKFVFEVRDLWPEGPIELGVLKNKLIQKLSYAFEKWCYKRSSLVVALSPGMKQNILDRFPDTNVISVTNSANIDLFSSPKQEITHPDLKDKKYAIYTGNIGMVNNSELLYRAALRLIDLGRPDIHIVLIGDGQLKEALQEKSKDISNIHFLDLMPKKDLVNFVKNAFVSLIPLNDTPMLATSSPNKLFESMAASVPVIQSTFGWIKEMLEDTASGFTVSATDEDELVRKLILLADDEKLVSEMGQRAHNYAKANFDKNILAQRMLDGIVEVYNRK</sequence>
<dbReference type="Gene3D" id="3.40.50.2000">
    <property type="entry name" value="Glycogen Phosphorylase B"/>
    <property type="match status" value="2"/>
</dbReference>
<evidence type="ECO:0000256" key="1">
    <source>
        <dbReference type="ARBA" id="ARBA00022679"/>
    </source>
</evidence>
<dbReference type="InterPro" id="IPR001296">
    <property type="entry name" value="Glyco_trans_1"/>
</dbReference>
<gene>
    <name evidence="5" type="ORF">EGM88_10415</name>
</gene>